<organism evidence="8 9">
    <name type="scientific">Euphydryas editha</name>
    <name type="common">Edith's checkerspot</name>
    <dbReference type="NCBI Taxonomy" id="104508"/>
    <lineage>
        <taxon>Eukaryota</taxon>
        <taxon>Metazoa</taxon>
        <taxon>Ecdysozoa</taxon>
        <taxon>Arthropoda</taxon>
        <taxon>Hexapoda</taxon>
        <taxon>Insecta</taxon>
        <taxon>Pterygota</taxon>
        <taxon>Neoptera</taxon>
        <taxon>Endopterygota</taxon>
        <taxon>Lepidoptera</taxon>
        <taxon>Glossata</taxon>
        <taxon>Ditrysia</taxon>
        <taxon>Papilionoidea</taxon>
        <taxon>Nymphalidae</taxon>
        <taxon>Nymphalinae</taxon>
        <taxon>Euphydryas</taxon>
    </lineage>
</organism>
<dbReference type="InterPro" id="IPR009097">
    <property type="entry name" value="Cyclic_Pdiesterase"/>
</dbReference>
<dbReference type="PANTHER" id="PTHR13522">
    <property type="entry name" value="U6 SNRNA PHOSPHODIESTERASE 1"/>
    <property type="match status" value="1"/>
</dbReference>
<dbReference type="HAMAP" id="MF_03040">
    <property type="entry name" value="USB1"/>
    <property type="match status" value="1"/>
</dbReference>
<evidence type="ECO:0000313" key="9">
    <source>
        <dbReference type="Proteomes" id="UP001153954"/>
    </source>
</evidence>
<evidence type="ECO:0000256" key="1">
    <source>
        <dbReference type="ARBA" id="ARBA00022722"/>
    </source>
</evidence>
<evidence type="ECO:0000256" key="7">
    <source>
        <dbReference type="SAM" id="MobiDB-lite"/>
    </source>
</evidence>
<dbReference type="InterPro" id="IPR027521">
    <property type="entry name" value="Usb1"/>
</dbReference>
<evidence type="ECO:0000256" key="2">
    <source>
        <dbReference type="ARBA" id="ARBA00022801"/>
    </source>
</evidence>
<feature type="region of interest" description="Disordered" evidence="7">
    <location>
        <begin position="1"/>
        <end position="23"/>
    </location>
</feature>
<comment type="similarity">
    <text evidence="6">Belongs to the 2H phosphoesterase superfamily. USB1 family.</text>
</comment>
<evidence type="ECO:0000256" key="3">
    <source>
        <dbReference type="ARBA" id="ARBA00023239"/>
    </source>
</evidence>
<sequence length="252" mass="28927">MSALNLLRDYGSDDTSDESDKDNSVILKKPKLPTPNLSGVSVVLSEEHVDDPSLHNGRTRTFSHVRGNWATFIYVEYPNKEKLFKIIHKLYTVLTTIDESCIVCEDVHISLSRTFVLKYHMIKSFTTSLQKVLSNIERFDLNFDSVEVYCNEEETRTFLALGVDAIGHGYLINIVKEIDNLLGDFKLPKFYENPSFHMSILSVNGNKKEEISRNLHYLNDIFIHQTNKIVDPVNINKVNCKSGNKVYQYCIK</sequence>
<keyword evidence="2 6" id="KW-0378">Hydrolase</keyword>
<comment type="caution">
    <text evidence="8">The sequence shown here is derived from an EMBL/GenBank/DDBJ whole genome shotgun (WGS) entry which is preliminary data.</text>
</comment>
<dbReference type="PANTHER" id="PTHR13522:SF3">
    <property type="entry name" value="U6 SNRNA PHOSPHODIESTERASE 1"/>
    <property type="match status" value="1"/>
</dbReference>
<reference evidence="8" key="1">
    <citation type="submission" date="2022-03" db="EMBL/GenBank/DDBJ databases">
        <authorList>
            <person name="Tunstrom K."/>
        </authorList>
    </citation>
    <scope>NUCLEOTIDE SEQUENCE</scope>
</reference>
<dbReference type="Proteomes" id="UP001153954">
    <property type="component" value="Unassembled WGS sequence"/>
</dbReference>
<evidence type="ECO:0000256" key="4">
    <source>
        <dbReference type="ARBA" id="ARBA00023242"/>
    </source>
</evidence>
<dbReference type="Gene3D" id="3.90.1140.10">
    <property type="entry name" value="Cyclic phosphodiesterase"/>
    <property type="match status" value="1"/>
</dbReference>
<keyword evidence="3" id="KW-0456">Lyase</keyword>
<dbReference type="Pfam" id="PF09749">
    <property type="entry name" value="HVSL"/>
    <property type="match status" value="1"/>
</dbReference>
<dbReference type="EC" id="3.1.4.-" evidence="6"/>
<keyword evidence="9" id="KW-1185">Reference proteome</keyword>
<protein>
    <recommendedName>
        <fullName evidence="6">U6 snRNA phosphodiesterase</fullName>
        <ecNumber evidence="6">3.1.4.-</ecNumber>
    </recommendedName>
</protein>
<dbReference type="AlphaFoldDB" id="A0AAU9TZ73"/>
<dbReference type="GO" id="GO:1990838">
    <property type="term" value="F:poly(U)-specific exoribonuclease activity, producing 3' uridine cyclic phosphate ends"/>
    <property type="evidence" value="ECO:0007669"/>
    <property type="project" value="UniProtKB-UniRule"/>
</dbReference>
<evidence type="ECO:0000256" key="6">
    <source>
        <dbReference type="HAMAP-Rule" id="MF_03040"/>
    </source>
</evidence>
<dbReference type="SUPFAM" id="SSF55144">
    <property type="entry name" value="LigT-like"/>
    <property type="match status" value="1"/>
</dbReference>
<keyword evidence="1 6" id="KW-0540">Nuclease</keyword>
<accession>A0AAU9TZ73</accession>
<dbReference type="GO" id="GO:0034477">
    <property type="term" value="P:U6 snRNA 3'-end processing"/>
    <property type="evidence" value="ECO:0007669"/>
    <property type="project" value="UniProtKB-UniRule"/>
</dbReference>
<dbReference type="EMBL" id="CAKOGL010000010">
    <property type="protein sequence ID" value="CAH2091127.1"/>
    <property type="molecule type" value="Genomic_DNA"/>
</dbReference>
<name>A0AAU9TZ73_EUPED</name>
<dbReference type="GO" id="GO:0005634">
    <property type="term" value="C:nucleus"/>
    <property type="evidence" value="ECO:0007669"/>
    <property type="project" value="UniProtKB-SubCell"/>
</dbReference>
<gene>
    <name evidence="8" type="ORF">EEDITHA_LOCUS7016</name>
</gene>
<feature type="active site" description="Proton donor/acceptor" evidence="6">
    <location>
        <position position="108"/>
    </location>
</feature>
<comment type="catalytic activity">
    <reaction evidence="5">
        <text>a 3'-end uridylyl-uridine-RNA = a 3'-end 2',3'-cyclophospho-uridine-RNA + uridine</text>
        <dbReference type="Rhea" id="RHEA:46052"/>
        <dbReference type="Rhea" id="RHEA-COMP:17384"/>
        <dbReference type="Rhea" id="RHEA-COMP:17385"/>
        <dbReference type="ChEBI" id="CHEBI:16704"/>
        <dbReference type="ChEBI" id="CHEBI:85643"/>
        <dbReference type="ChEBI" id="CHEBI:85644"/>
    </reaction>
    <physiologicalReaction direction="left-to-right" evidence="5">
        <dbReference type="Rhea" id="RHEA:46053"/>
    </physiologicalReaction>
</comment>
<comment type="function">
    <text evidence="6">Phosphodiesterase responsible for the U6 snRNA 3' end processing. Acts as an exoribonuclease (RNase) responsible for trimming the poly(U) tract of the last nucleotides in the pre-U6 snRNA molecule, leading to the formation of mature U6 snRNA.</text>
</comment>
<keyword evidence="4 6" id="KW-0539">Nucleus</keyword>
<evidence type="ECO:0000256" key="5">
    <source>
        <dbReference type="ARBA" id="ARBA00029300"/>
    </source>
</evidence>
<proteinExistence type="inferred from homology"/>
<evidence type="ECO:0000313" key="8">
    <source>
        <dbReference type="EMBL" id="CAH2091127.1"/>
    </source>
</evidence>
<dbReference type="GO" id="GO:0016829">
    <property type="term" value="F:lyase activity"/>
    <property type="evidence" value="ECO:0007669"/>
    <property type="project" value="UniProtKB-KW"/>
</dbReference>
<comment type="subcellular location">
    <subcellularLocation>
        <location evidence="6">Nucleus</location>
    </subcellularLocation>
</comment>
<feature type="active site" description="Proton donor/acceptor" evidence="6">
    <location>
        <position position="197"/>
    </location>
</feature>